<accession>A0A3A1PCF0</accession>
<dbReference type="Pfam" id="PF13442">
    <property type="entry name" value="Cytochrome_CBB3"/>
    <property type="match status" value="1"/>
</dbReference>
<comment type="caution">
    <text evidence="6">The sequence shown here is derived from an EMBL/GenBank/DDBJ whole genome shotgun (WGS) entry which is preliminary data.</text>
</comment>
<evidence type="ECO:0000259" key="5">
    <source>
        <dbReference type="PROSITE" id="PS51007"/>
    </source>
</evidence>
<evidence type="ECO:0000256" key="2">
    <source>
        <dbReference type="ARBA" id="ARBA00022723"/>
    </source>
</evidence>
<evidence type="ECO:0000313" key="6">
    <source>
        <dbReference type="EMBL" id="RIV90687.1"/>
    </source>
</evidence>
<dbReference type="Gene3D" id="1.10.760.10">
    <property type="entry name" value="Cytochrome c-like domain"/>
    <property type="match status" value="1"/>
</dbReference>
<reference evidence="6 7" key="1">
    <citation type="submission" date="2018-08" db="EMBL/GenBank/DDBJ databases">
        <title>Erythrobacter zhengii sp.nov., a bacterium isolated from deep-sea sediment.</title>
        <authorList>
            <person name="Fang C."/>
            <person name="Wu Y.-H."/>
            <person name="Sun C."/>
            <person name="Wang H."/>
            <person name="Cheng H."/>
            <person name="Meng F.-X."/>
            <person name="Wang C.-S."/>
            <person name="Xu X.-W."/>
        </authorList>
    </citation>
    <scope>NUCLEOTIDE SEQUENCE [LARGE SCALE GENOMIC DNA]</scope>
    <source>
        <strain evidence="6 7">CCTCC AB 2015396</strain>
    </source>
</reference>
<dbReference type="AlphaFoldDB" id="A0A3A1PCF0"/>
<feature type="domain" description="Cytochrome c" evidence="5">
    <location>
        <begin position="1"/>
        <end position="73"/>
    </location>
</feature>
<evidence type="ECO:0000256" key="1">
    <source>
        <dbReference type="ARBA" id="ARBA00022617"/>
    </source>
</evidence>
<dbReference type="InterPro" id="IPR009056">
    <property type="entry name" value="Cyt_c-like_dom"/>
</dbReference>
<evidence type="ECO:0000256" key="3">
    <source>
        <dbReference type="ARBA" id="ARBA00023004"/>
    </source>
</evidence>
<evidence type="ECO:0000256" key="4">
    <source>
        <dbReference type="PROSITE-ProRule" id="PRU00433"/>
    </source>
</evidence>
<dbReference type="Proteomes" id="UP000265366">
    <property type="component" value="Unassembled WGS sequence"/>
</dbReference>
<keyword evidence="1 4" id="KW-0349">Heme</keyword>
<name>A0A3A1PCF0_9SPHN</name>
<organism evidence="6 7">
    <name type="scientific">Aurantiacibacter xanthus</name>
    <dbReference type="NCBI Taxonomy" id="1784712"/>
    <lineage>
        <taxon>Bacteria</taxon>
        <taxon>Pseudomonadati</taxon>
        <taxon>Pseudomonadota</taxon>
        <taxon>Alphaproteobacteria</taxon>
        <taxon>Sphingomonadales</taxon>
        <taxon>Erythrobacteraceae</taxon>
        <taxon>Aurantiacibacter</taxon>
    </lineage>
</organism>
<dbReference type="InterPro" id="IPR036909">
    <property type="entry name" value="Cyt_c-like_dom_sf"/>
</dbReference>
<dbReference type="RefSeq" id="WP_191229070.1">
    <property type="nucleotide sequence ID" value="NZ_QXFM01000032.1"/>
</dbReference>
<dbReference type="GO" id="GO:0020037">
    <property type="term" value="F:heme binding"/>
    <property type="evidence" value="ECO:0007669"/>
    <property type="project" value="InterPro"/>
</dbReference>
<sequence length="79" mass="8603">RGRALFAQTCALCHGQNAIGGVKDLRHMDRATHDKFAEIVLGGIYLDKGMASFADILSEDDGSAIHAYIIARANEDWGR</sequence>
<dbReference type="SUPFAM" id="SSF46626">
    <property type="entry name" value="Cytochrome c"/>
    <property type="match status" value="1"/>
</dbReference>
<keyword evidence="2 4" id="KW-0479">Metal-binding</keyword>
<dbReference type="GO" id="GO:0046872">
    <property type="term" value="F:metal ion binding"/>
    <property type="evidence" value="ECO:0007669"/>
    <property type="project" value="UniProtKB-KW"/>
</dbReference>
<evidence type="ECO:0000313" key="7">
    <source>
        <dbReference type="Proteomes" id="UP000265366"/>
    </source>
</evidence>
<gene>
    <name evidence="6" type="ORF">D2V17_04025</name>
</gene>
<protein>
    <submittedName>
        <fullName evidence="6">PQQ-dependent dehydrogenase, methanol/ethanol family</fullName>
    </submittedName>
</protein>
<proteinExistence type="predicted"/>
<dbReference type="PROSITE" id="PS51007">
    <property type="entry name" value="CYTC"/>
    <property type="match status" value="1"/>
</dbReference>
<keyword evidence="7" id="KW-1185">Reference proteome</keyword>
<feature type="non-terminal residue" evidence="6">
    <location>
        <position position="1"/>
    </location>
</feature>
<dbReference type="GO" id="GO:0009055">
    <property type="term" value="F:electron transfer activity"/>
    <property type="evidence" value="ECO:0007669"/>
    <property type="project" value="InterPro"/>
</dbReference>
<keyword evidence="3 4" id="KW-0408">Iron</keyword>
<dbReference type="EMBL" id="QXFM01000032">
    <property type="protein sequence ID" value="RIV90687.1"/>
    <property type="molecule type" value="Genomic_DNA"/>
</dbReference>